<evidence type="ECO:0000313" key="3">
    <source>
        <dbReference type="Proteomes" id="UP000326279"/>
    </source>
</evidence>
<evidence type="ECO:0000313" key="2">
    <source>
        <dbReference type="EMBL" id="QFG08920.1"/>
    </source>
</evidence>
<feature type="region of interest" description="Disordered" evidence="1">
    <location>
        <begin position="1"/>
        <end position="20"/>
    </location>
</feature>
<accession>A0A5J6TDN2</accession>
<dbReference type="EMBL" id="MN234170">
    <property type="protein sequence ID" value="QFG08920.1"/>
    <property type="molecule type" value="Genomic_DNA"/>
</dbReference>
<name>A0A5J6TDN2_9CAUD</name>
<dbReference type="Proteomes" id="UP000326279">
    <property type="component" value="Segment"/>
</dbReference>
<dbReference type="KEGG" id="vg:80019545"/>
<evidence type="ECO:0000256" key="1">
    <source>
        <dbReference type="SAM" id="MobiDB-lite"/>
    </source>
</evidence>
<dbReference type="GeneID" id="80019545"/>
<organism evidence="2 3">
    <name type="scientific">Mycobacterium phage MalagasyRose</name>
    <dbReference type="NCBI Taxonomy" id="2599870"/>
    <lineage>
        <taxon>Viruses</taxon>
        <taxon>Duplodnaviria</taxon>
        <taxon>Heunggongvirae</taxon>
        <taxon>Uroviricota</taxon>
        <taxon>Caudoviricetes</taxon>
        <taxon>Malagasyrosevirus</taxon>
        <taxon>Malagasyrosevirus malagasyrose</taxon>
    </lineage>
</organism>
<keyword evidence="3" id="KW-1185">Reference proteome</keyword>
<sequence length="88" mass="9705">MSAISSDRWEHPDSGSFLTPPVRARVNEDLLAEMYRAEDGVGPSVDRRRVDSATRLAFRYGYRCPRTVPVYGAVALGFRDGEAATATL</sequence>
<dbReference type="RefSeq" id="YP_010754944.1">
    <property type="nucleotide sequence ID" value="NC_073465.1"/>
</dbReference>
<protein>
    <submittedName>
        <fullName evidence="2">Uncharacterized protein</fullName>
    </submittedName>
</protein>
<reference evidence="2 3" key="1">
    <citation type="submission" date="2019-07" db="EMBL/GenBank/DDBJ databases">
        <authorList>
            <person name="Garlena R.A."/>
            <person name="Russell D.A."/>
            <person name="Pope W.H."/>
            <person name="Jacobs-Sera D."/>
            <person name="Hatfull G.F."/>
        </authorList>
    </citation>
    <scope>NUCLEOTIDE SEQUENCE [LARGE SCALE GENOMIC DNA]</scope>
</reference>
<proteinExistence type="predicted"/>
<gene>
    <name evidence="2" type="primary">72</name>
    <name evidence="2" type="ORF">PBI_MALAGASYROSE_72</name>
</gene>